<feature type="coiled-coil region" evidence="7">
    <location>
        <begin position="353"/>
        <end position="387"/>
    </location>
</feature>
<dbReference type="EMBL" id="KQ768478">
    <property type="protein sequence ID" value="OAD53114.1"/>
    <property type="molecule type" value="Genomic_DNA"/>
</dbReference>
<dbReference type="Gene3D" id="1.20.5.170">
    <property type="match status" value="1"/>
</dbReference>
<keyword evidence="4" id="KW-0238">DNA-binding</keyword>
<dbReference type="Proteomes" id="UP000250275">
    <property type="component" value="Unassembled WGS sequence"/>
</dbReference>
<proteinExistence type="inferred from homology"/>
<evidence type="ECO:0000256" key="2">
    <source>
        <dbReference type="ARBA" id="ARBA00009208"/>
    </source>
</evidence>
<dbReference type="Pfam" id="PF07716">
    <property type="entry name" value="bZIP_2"/>
    <property type="match status" value="1"/>
</dbReference>
<dbReference type="GO" id="GO:0000978">
    <property type="term" value="F:RNA polymerase II cis-regulatory region sequence-specific DNA binding"/>
    <property type="evidence" value="ECO:0007669"/>
    <property type="project" value="TreeGrafter"/>
</dbReference>
<comment type="similarity">
    <text evidence="2">Belongs to the bZIP family. PAR subfamily.</text>
</comment>
<feature type="region of interest" description="Disordered" evidence="8">
    <location>
        <begin position="123"/>
        <end position="188"/>
    </location>
</feature>
<gene>
    <name evidence="10" type="ORF">WN48_10743</name>
</gene>
<evidence type="ECO:0000256" key="3">
    <source>
        <dbReference type="ARBA" id="ARBA00023015"/>
    </source>
</evidence>
<dbReference type="InterPro" id="IPR004827">
    <property type="entry name" value="bZIP"/>
</dbReference>
<evidence type="ECO:0000256" key="4">
    <source>
        <dbReference type="ARBA" id="ARBA00023125"/>
    </source>
</evidence>
<evidence type="ECO:0000256" key="8">
    <source>
        <dbReference type="SAM" id="MobiDB-lite"/>
    </source>
</evidence>
<dbReference type="PANTHER" id="PTHR11988:SF27">
    <property type="entry name" value="GH27708P"/>
    <property type="match status" value="1"/>
</dbReference>
<accession>A0A310S661</accession>
<dbReference type="PANTHER" id="PTHR11988">
    <property type="entry name" value="THYROTROPH EMBRYONIC FACTOR RELATED"/>
    <property type="match status" value="1"/>
</dbReference>
<keyword evidence="7" id="KW-0175">Coiled coil</keyword>
<evidence type="ECO:0000256" key="6">
    <source>
        <dbReference type="ARBA" id="ARBA00023242"/>
    </source>
</evidence>
<keyword evidence="11" id="KW-1185">Reference proteome</keyword>
<feature type="region of interest" description="Disordered" evidence="8">
    <location>
        <begin position="28"/>
        <end position="60"/>
    </location>
</feature>
<dbReference type="AlphaFoldDB" id="A0A310S661"/>
<dbReference type="GO" id="GO:0005634">
    <property type="term" value="C:nucleus"/>
    <property type="evidence" value="ECO:0007669"/>
    <property type="project" value="UniProtKB-SubCell"/>
</dbReference>
<dbReference type="PROSITE" id="PS50217">
    <property type="entry name" value="BZIP"/>
    <property type="match status" value="1"/>
</dbReference>
<protein>
    <submittedName>
        <fullName evidence="10">Hepatic leukemia factor</fullName>
    </submittedName>
</protein>
<dbReference type="SUPFAM" id="SSF57959">
    <property type="entry name" value="Leucine zipper domain"/>
    <property type="match status" value="1"/>
</dbReference>
<keyword evidence="6" id="KW-0539">Nucleus</keyword>
<dbReference type="GO" id="GO:0000981">
    <property type="term" value="F:DNA-binding transcription factor activity, RNA polymerase II-specific"/>
    <property type="evidence" value="ECO:0007669"/>
    <property type="project" value="TreeGrafter"/>
</dbReference>
<dbReference type="InterPro" id="IPR040223">
    <property type="entry name" value="PAR_bZIP"/>
</dbReference>
<sequence length="387" mass="43259">MTHSVLDSSKTFACCRLRKGISCRGIGMTENRGGEERSVQDREHRKQGKDGPEEKKDADGELWGNVEAQAAFLGPNLWDKTLPYDADLKDLIFELERDQKEDALNLCCSTWISTSFSPRTAFQAGGGQGTMQSGQLHKINNTETPGHQGPAGLHLEPVTKRERSPSPSECCSPDTMNPPSPADSTSTGNVKYEYATESSGLIPAMATISPSSRAPDEIRLTSTLSIILSPRNRFHGLVTNTIWLVSCSALDGLIGARLRSTHPGLLRRGAQTPTDDQEITEAGQLMVFDNHSISDLCVHSNFLLFSMVRYRLQFVPDDLKDDKYWARRRKNNMAAKRSRDARRMKENQIALRAGFLEKENMGLRQELDRLKNENMLLRDKLSKYTDV</sequence>
<evidence type="ECO:0000256" key="1">
    <source>
        <dbReference type="ARBA" id="ARBA00004123"/>
    </source>
</evidence>
<comment type="subcellular location">
    <subcellularLocation>
        <location evidence="1">Nucleus</location>
    </subcellularLocation>
</comment>
<feature type="compositionally biased region" description="Basic and acidic residues" evidence="8">
    <location>
        <begin position="32"/>
        <end position="59"/>
    </location>
</feature>
<keyword evidence="3" id="KW-0805">Transcription regulation</keyword>
<dbReference type="InterPro" id="IPR046347">
    <property type="entry name" value="bZIP_sf"/>
</dbReference>
<evidence type="ECO:0000259" key="9">
    <source>
        <dbReference type="PROSITE" id="PS50217"/>
    </source>
</evidence>
<evidence type="ECO:0000256" key="5">
    <source>
        <dbReference type="ARBA" id="ARBA00023163"/>
    </source>
</evidence>
<name>A0A310S661_9HYME</name>
<evidence type="ECO:0000313" key="11">
    <source>
        <dbReference type="Proteomes" id="UP000250275"/>
    </source>
</evidence>
<dbReference type="OrthoDB" id="6022300at2759"/>
<dbReference type="FunFam" id="1.20.5.170:FF:000007">
    <property type="entry name" value="hepatic leukemia factor isoform X2"/>
    <property type="match status" value="1"/>
</dbReference>
<dbReference type="SMART" id="SM00338">
    <property type="entry name" value="BRLZ"/>
    <property type="match status" value="1"/>
</dbReference>
<keyword evidence="5" id="KW-0804">Transcription</keyword>
<evidence type="ECO:0000256" key="7">
    <source>
        <dbReference type="SAM" id="Coils"/>
    </source>
</evidence>
<feature type="domain" description="BZIP" evidence="9">
    <location>
        <begin position="321"/>
        <end position="384"/>
    </location>
</feature>
<dbReference type="CDD" id="cd14695">
    <property type="entry name" value="bZIP_HLF"/>
    <property type="match status" value="1"/>
</dbReference>
<evidence type="ECO:0000313" key="10">
    <source>
        <dbReference type="EMBL" id="OAD53114.1"/>
    </source>
</evidence>
<reference evidence="10 11" key="1">
    <citation type="submission" date="2015-07" db="EMBL/GenBank/DDBJ databases">
        <title>The genome of Eufriesea mexicana.</title>
        <authorList>
            <person name="Pan H."/>
            <person name="Kapheim K."/>
        </authorList>
    </citation>
    <scope>NUCLEOTIDE SEQUENCE [LARGE SCALE GENOMIC DNA]</scope>
    <source>
        <strain evidence="10">0111107269</strain>
        <tissue evidence="10">Whole body</tissue>
    </source>
</reference>
<organism evidence="10 11">
    <name type="scientific">Eufriesea mexicana</name>
    <dbReference type="NCBI Taxonomy" id="516756"/>
    <lineage>
        <taxon>Eukaryota</taxon>
        <taxon>Metazoa</taxon>
        <taxon>Ecdysozoa</taxon>
        <taxon>Arthropoda</taxon>
        <taxon>Hexapoda</taxon>
        <taxon>Insecta</taxon>
        <taxon>Pterygota</taxon>
        <taxon>Neoptera</taxon>
        <taxon>Endopterygota</taxon>
        <taxon>Hymenoptera</taxon>
        <taxon>Apocrita</taxon>
        <taxon>Aculeata</taxon>
        <taxon>Apoidea</taxon>
        <taxon>Anthophila</taxon>
        <taxon>Apidae</taxon>
        <taxon>Eufriesea</taxon>
    </lineage>
</organism>
<feature type="compositionally biased region" description="Polar residues" evidence="8">
    <location>
        <begin position="130"/>
        <end position="145"/>
    </location>
</feature>